<dbReference type="InterPro" id="IPR032816">
    <property type="entry name" value="VTT_dom"/>
</dbReference>
<evidence type="ECO:0000256" key="4">
    <source>
        <dbReference type="ARBA" id="ARBA00022692"/>
    </source>
</evidence>
<dbReference type="InterPro" id="IPR032818">
    <property type="entry name" value="DedA-like"/>
</dbReference>
<feature type="transmembrane region" description="Helical" evidence="7">
    <location>
        <begin position="154"/>
        <end position="176"/>
    </location>
</feature>
<dbReference type="EMBL" id="AKWZ02000010">
    <property type="protein sequence ID" value="EPG73401.1"/>
    <property type="molecule type" value="Genomic_DNA"/>
</dbReference>
<dbReference type="AlphaFoldDB" id="S3USM1"/>
<keyword evidence="10" id="KW-1185">Reference proteome</keyword>
<dbReference type="OrthoDB" id="9813426at2"/>
<dbReference type="Proteomes" id="UP000014540">
    <property type="component" value="Unassembled WGS sequence"/>
</dbReference>
<feature type="domain" description="VTT" evidence="8">
    <location>
        <begin position="49"/>
        <end position="174"/>
    </location>
</feature>
<dbReference type="PANTHER" id="PTHR30353">
    <property type="entry name" value="INNER MEMBRANE PROTEIN DEDA-RELATED"/>
    <property type="match status" value="1"/>
</dbReference>
<evidence type="ECO:0000256" key="1">
    <source>
        <dbReference type="ARBA" id="ARBA00004651"/>
    </source>
</evidence>
<feature type="transmembrane region" description="Helical" evidence="7">
    <location>
        <begin position="61"/>
        <end position="82"/>
    </location>
</feature>
<evidence type="ECO:0000256" key="2">
    <source>
        <dbReference type="ARBA" id="ARBA00010792"/>
    </source>
</evidence>
<dbReference type="PANTHER" id="PTHR30353:SF0">
    <property type="entry name" value="TRANSMEMBRANE PROTEIN"/>
    <property type="match status" value="1"/>
</dbReference>
<keyword evidence="5 7" id="KW-1133">Transmembrane helix</keyword>
<keyword evidence="4 7" id="KW-0812">Transmembrane</keyword>
<evidence type="ECO:0000256" key="7">
    <source>
        <dbReference type="RuleBase" id="RU367016"/>
    </source>
</evidence>
<organism evidence="9 10">
    <name type="scientific">Leptospira fainei serovar Hurstbridge str. BUT 6</name>
    <dbReference type="NCBI Taxonomy" id="1193011"/>
    <lineage>
        <taxon>Bacteria</taxon>
        <taxon>Pseudomonadati</taxon>
        <taxon>Spirochaetota</taxon>
        <taxon>Spirochaetia</taxon>
        <taxon>Leptospirales</taxon>
        <taxon>Leptospiraceae</taxon>
        <taxon>Leptospira</taxon>
    </lineage>
</organism>
<evidence type="ECO:0000256" key="5">
    <source>
        <dbReference type="ARBA" id="ARBA00022989"/>
    </source>
</evidence>
<accession>S3USM1</accession>
<comment type="subcellular location">
    <subcellularLocation>
        <location evidence="1 7">Cell membrane</location>
        <topology evidence="1 7">Multi-pass membrane protein</topology>
    </subcellularLocation>
</comment>
<dbReference type="NCBIfam" id="NF008102">
    <property type="entry name" value="PRK10847.1"/>
    <property type="match status" value="1"/>
</dbReference>
<keyword evidence="3 7" id="KW-1003">Cell membrane</keyword>
<feature type="transmembrane region" description="Helical" evidence="7">
    <location>
        <begin position="27"/>
        <end position="49"/>
    </location>
</feature>
<keyword evidence="6 7" id="KW-0472">Membrane</keyword>
<dbReference type="InterPro" id="IPR058127">
    <property type="entry name" value="DedA"/>
</dbReference>
<gene>
    <name evidence="9" type="ORF">LEP1GSC058_2817</name>
</gene>
<reference evidence="9" key="1">
    <citation type="submission" date="2013-04" db="EMBL/GenBank/DDBJ databases">
        <authorList>
            <person name="Harkins D.M."/>
            <person name="Durkin A.S."/>
            <person name="Selengut J.D."/>
            <person name="Sanka R."/>
            <person name="DePew J."/>
            <person name="Purushe J."/>
            <person name="Ahmed A."/>
            <person name="van der Linden H."/>
            <person name="Goris M.G.A."/>
            <person name="Hartskeerl R.A."/>
            <person name="Vinetz J.M."/>
            <person name="Sutton G.G."/>
            <person name="Nelson W.C."/>
            <person name="Fouts D.E."/>
        </authorList>
    </citation>
    <scope>NUCLEOTIDE SEQUENCE [LARGE SCALE GENOMIC DNA]</scope>
    <source>
        <strain evidence="9">BUT 6</strain>
    </source>
</reference>
<proteinExistence type="inferred from homology"/>
<feature type="transmembrane region" description="Helical" evidence="7">
    <location>
        <begin position="188"/>
        <end position="206"/>
    </location>
</feature>
<dbReference type="STRING" id="1193011.LEP1GSC058_2817"/>
<dbReference type="RefSeq" id="WP_016549885.1">
    <property type="nucleotide sequence ID" value="NZ_AKWZ02000010.1"/>
</dbReference>
<protein>
    <submittedName>
        <fullName evidence="9">SNARE-like domain protein</fullName>
    </submittedName>
</protein>
<evidence type="ECO:0000313" key="9">
    <source>
        <dbReference type="EMBL" id="EPG73401.1"/>
    </source>
</evidence>
<evidence type="ECO:0000313" key="10">
    <source>
        <dbReference type="Proteomes" id="UP000014540"/>
    </source>
</evidence>
<dbReference type="GO" id="GO:0005886">
    <property type="term" value="C:plasma membrane"/>
    <property type="evidence" value="ECO:0007669"/>
    <property type="project" value="UniProtKB-SubCell"/>
</dbReference>
<sequence>METIKFILDFFLHLEHHLDTLIQSYGIWVYLILFLIIFCETGLVVTPFLPGDSLLFAIGAFASRGSLDLITVILLLIIAAILGDTVNYTIGNLAGEKILAREKIPFLNKKHLEKAHRFYEVYGGKTIIIARFIPIVRTFAPFVAGIGKMTYSKFIIYNVVGGIVWILVFSIGGYLFGNLPFIQRNFKLVIIGIIIVSILPAVVEYIKERKKGRLS</sequence>
<comment type="similarity">
    <text evidence="2 7">Belongs to the DedA family.</text>
</comment>
<evidence type="ECO:0000256" key="6">
    <source>
        <dbReference type="ARBA" id="ARBA00023136"/>
    </source>
</evidence>
<dbReference type="Pfam" id="PF09335">
    <property type="entry name" value="VTT_dom"/>
    <property type="match status" value="1"/>
</dbReference>
<evidence type="ECO:0000256" key="3">
    <source>
        <dbReference type="ARBA" id="ARBA00022475"/>
    </source>
</evidence>
<name>S3USM1_9LEPT</name>
<comment type="caution">
    <text evidence="9">The sequence shown here is derived from an EMBL/GenBank/DDBJ whole genome shotgun (WGS) entry which is preliminary data.</text>
</comment>
<evidence type="ECO:0000259" key="8">
    <source>
        <dbReference type="Pfam" id="PF09335"/>
    </source>
</evidence>